<name>A0A969WEH4_9GAMM</name>
<keyword evidence="5 7" id="KW-0067">ATP-binding</keyword>
<evidence type="ECO:0000256" key="7">
    <source>
        <dbReference type="RuleBase" id="RU003331"/>
    </source>
</evidence>
<dbReference type="NCBIfam" id="NF011101">
    <property type="entry name" value="PRK14528.1"/>
    <property type="match status" value="1"/>
</dbReference>
<dbReference type="PANTHER" id="PTHR23359">
    <property type="entry name" value="NUCLEOTIDE KINASE"/>
    <property type="match status" value="1"/>
</dbReference>
<accession>A0A969WEH4</accession>
<dbReference type="RefSeq" id="WP_168149947.1">
    <property type="nucleotide sequence ID" value="NZ_JAAVXB010000017.1"/>
</dbReference>
<evidence type="ECO:0000256" key="1">
    <source>
        <dbReference type="ARBA" id="ARBA00022679"/>
    </source>
</evidence>
<dbReference type="NCBIfam" id="NF001381">
    <property type="entry name" value="PRK00279.1-3"/>
    <property type="match status" value="1"/>
</dbReference>
<dbReference type="GO" id="GO:0005737">
    <property type="term" value="C:cytoplasm"/>
    <property type="evidence" value="ECO:0007669"/>
    <property type="project" value="UniProtKB-SubCell"/>
</dbReference>
<keyword evidence="2 5" id="KW-0545">Nucleotide biosynthesis</keyword>
<dbReference type="CDD" id="cd01428">
    <property type="entry name" value="ADK"/>
    <property type="match status" value="1"/>
</dbReference>
<comment type="caution">
    <text evidence="8">The sequence shown here is derived from an EMBL/GenBank/DDBJ whole genome shotgun (WGS) entry which is preliminary data.</text>
</comment>
<feature type="binding site" evidence="5">
    <location>
        <begin position="10"/>
        <end position="15"/>
    </location>
    <ligand>
        <name>ATP</name>
        <dbReference type="ChEBI" id="CHEBI:30616"/>
    </ligand>
</feature>
<comment type="pathway">
    <text evidence="5">Purine metabolism; AMP biosynthesis via salvage pathway; AMP from ADP: step 1/1.</text>
</comment>
<dbReference type="SUPFAM" id="SSF52540">
    <property type="entry name" value="P-loop containing nucleoside triphosphate hydrolases"/>
    <property type="match status" value="1"/>
</dbReference>
<dbReference type="Gene3D" id="3.40.50.300">
    <property type="entry name" value="P-loop containing nucleotide triphosphate hydrolases"/>
    <property type="match status" value="1"/>
</dbReference>
<dbReference type="NCBIfam" id="NF011105">
    <property type="entry name" value="PRK14532.1"/>
    <property type="match status" value="1"/>
</dbReference>
<dbReference type="PROSITE" id="PS00113">
    <property type="entry name" value="ADENYLATE_KINASE"/>
    <property type="match status" value="1"/>
</dbReference>
<comment type="function">
    <text evidence="5">Catalyzes the reversible transfer of the terminal phosphate group between ATP and AMP. Plays an important role in cellular energy homeostasis and in adenine nucleotide metabolism.</text>
</comment>
<keyword evidence="1 5" id="KW-0808">Transferase</keyword>
<keyword evidence="4 5" id="KW-0418">Kinase</keyword>
<protein>
    <recommendedName>
        <fullName evidence="5 7">Adenylate kinase</fullName>
        <shortName evidence="5">AK</shortName>
        <ecNumber evidence="5 7">2.7.4.3</ecNumber>
    </recommendedName>
    <alternativeName>
        <fullName evidence="5">ATP-AMP transphosphorylase</fullName>
    </alternativeName>
    <alternativeName>
        <fullName evidence="5">ATP:AMP phosphotransferase</fullName>
    </alternativeName>
    <alternativeName>
        <fullName evidence="5">Adenylate monophosphate kinase</fullName>
    </alternativeName>
</protein>
<feature type="binding site" evidence="5">
    <location>
        <position position="145"/>
    </location>
    <ligand>
        <name>AMP</name>
        <dbReference type="ChEBI" id="CHEBI:456215"/>
    </ligand>
</feature>
<evidence type="ECO:0000313" key="8">
    <source>
        <dbReference type="EMBL" id="NKF24640.1"/>
    </source>
</evidence>
<dbReference type="GO" id="GO:0044209">
    <property type="term" value="P:AMP salvage"/>
    <property type="evidence" value="ECO:0007669"/>
    <property type="project" value="UniProtKB-UniRule"/>
</dbReference>
<dbReference type="AlphaFoldDB" id="A0A969WEH4"/>
<proteinExistence type="inferred from homology"/>
<keyword evidence="5" id="KW-0963">Cytoplasm</keyword>
<comment type="subunit">
    <text evidence="5 7">Monomer.</text>
</comment>
<dbReference type="InterPro" id="IPR000850">
    <property type="entry name" value="Adenylat/UMP-CMP_kin"/>
</dbReference>
<dbReference type="NCBIfam" id="NF011104">
    <property type="entry name" value="PRK14531.1"/>
    <property type="match status" value="1"/>
</dbReference>
<evidence type="ECO:0000313" key="9">
    <source>
        <dbReference type="Proteomes" id="UP000653472"/>
    </source>
</evidence>
<dbReference type="Pfam" id="PF00406">
    <property type="entry name" value="ADK"/>
    <property type="match status" value="1"/>
</dbReference>
<comment type="catalytic activity">
    <reaction evidence="5 7">
        <text>AMP + ATP = 2 ADP</text>
        <dbReference type="Rhea" id="RHEA:12973"/>
        <dbReference type="ChEBI" id="CHEBI:30616"/>
        <dbReference type="ChEBI" id="CHEBI:456215"/>
        <dbReference type="ChEBI" id="CHEBI:456216"/>
        <dbReference type="EC" id="2.7.4.3"/>
    </reaction>
</comment>
<keyword evidence="3 5" id="KW-0547">Nucleotide-binding</keyword>
<comment type="similarity">
    <text evidence="5 6">Belongs to the adenylate kinase family.</text>
</comment>
<dbReference type="InterPro" id="IPR033690">
    <property type="entry name" value="Adenylat_kinase_CS"/>
</dbReference>
<dbReference type="EMBL" id="JAAVXB010000017">
    <property type="protein sequence ID" value="NKF24640.1"/>
    <property type="molecule type" value="Genomic_DNA"/>
</dbReference>
<organism evidence="8 9">
    <name type="scientific">Solimonas marina</name>
    <dbReference type="NCBI Taxonomy" id="2714601"/>
    <lineage>
        <taxon>Bacteria</taxon>
        <taxon>Pseudomonadati</taxon>
        <taxon>Pseudomonadota</taxon>
        <taxon>Gammaproteobacteria</taxon>
        <taxon>Nevskiales</taxon>
        <taxon>Nevskiaceae</taxon>
        <taxon>Solimonas</taxon>
    </lineage>
</organism>
<evidence type="ECO:0000256" key="2">
    <source>
        <dbReference type="ARBA" id="ARBA00022727"/>
    </source>
</evidence>
<comment type="subcellular location">
    <subcellularLocation>
        <location evidence="5 7">Cytoplasm</location>
    </subcellularLocation>
</comment>
<comment type="caution">
    <text evidence="5">Lacks conserved residue(s) required for the propagation of feature annotation.</text>
</comment>
<dbReference type="HAMAP" id="MF_00235">
    <property type="entry name" value="Adenylate_kinase_Adk"/>
    <property type="match status" value="1"/>
</dbReference>
<comment type="domain">
    <text evidence="5">Consists of three domains, a large central CORE domain and two small peripheral domains, NMPbind and LID, which undergo movements during catalysis. The LID domain closes over the site of phosphoryl transfer upon ATP binding. Assembling and dissambling the active center during each catalytic cycle provides an effective means to prevent ATP hydrolysis.</text>
</comment>
<feature type="binding site" evidence="5">
    <location>
        <position position="36"/>
    </location>
    <ligand>
        <name>AMP</name>
        <dbReference type="ChEBI" id="CHEBI:456215"/>
    </ligand>
</feature>
<dbReference type="InterPro" id="IPR027417">
    <property type="entry name" value="P-loop_NTPase"/>
</dbReference>
<keyword evidence="9" id="KW-1185">Reference proteome</keyword>
<dbReference type="PRINTS" id="PR00094">
    <property type="entry name" value="ADENYLTKNASE"/>
</dbReference>
<reference evidence="8" key="1">
    <citation type="submission" date="2020-03" db="EMBL/GenBank/DDBJ databases">
        <title>Solimonas marina sp. nov., isolated from deep seawater of the Pacific Ocean.</title>
        <authorList>
            <person name="Liu X."/>
            <person name="Lai Q."/>
            <person name="Sun F."/>
            <person name="Gai Y."/>
            <person name="Li G."/>
            <person name="Shao Z."/>
        </authorList>
    </citation>
    <scope>NUCLEOTIDE SEQUENCE</scope>
    <source>
        <strain evidence="8">C16B3</strain>
    </source>
</reference>
<feature type="binding site" evidence="5">
    <location>
        <begin position="85"/>
        <end position="88"/>
    </location>
    <ligand>
        <name>AMP</name>
        <dbReference type="ChEBI" id="CHEBI:456215"/>
    </ligand>
</feature>
<evidence type="ECO:0000256" key="6">
    <source>
        <dbReference type="RuleBase" id="RU003330"/>
    </source>
</evidence>
<feature type="region of interest" description="NMP" evidence="5">
    <location>
        <begin position="30"/>
        <end position="59"/>
    </location>
</feature>
<evidence type="ECO:0000256" key="3">
    <source>
        <dbReference type="ARBA" id="ARBA00022741"/>
    </source>
</evidence>
<dbReference type="Proteomes" id="UP000653472">
    <property type="component" value="Unassembled WGS sequence"/>
</dbReference>
<dbReference type="NCBIfam" id="NF011100">
    <property type="entry name" value="PRK14527.1"/>
    <property type="match status" value="1"/>
</dbReference>
<feature type="binding site" evidence="5">
    <location>
        <position position="173"/>
    </location>
    <ligand>
        <name>ATP</name>
        <dbReference type="ChEBI" id="CHEBI:30616"/>
    </ligand>
</feature>
<evidence type="ECO:0000256" key="5">
    <source>
        <dbReference type="HAMAP-Rule" id="MF_00235"/>
    </source>
</evidence>
<evidence type="ECO:0000256" key="4">
    <source>
        <dbReference type="ARBA" id="ARBA00022777"/>
    </source>
</evidence>
<dbReference type="EC" id="2.7.4.3" evidence="5 7"/>
<sequence>MRIVLLGAPGSGKGTQGEMLTAHYGIPRLSTGDALRAAVREGTPLGRKAQAVMEAGQLVDDAIVVGIVEARLDESDASDGFILDGFPRNIGQARTLDHLLDSKQRAPIDLALHLDVPVHEVVARLVKRGIEEGRCDDNEDTIRQRLGVYMAETHPLLDYYAGQGKLVTVPGSGTVTAIFGALTRAIDAHCAPVASA</sequence>
<feature type="binding site" evidence="5">
    <location>
        <position position="31"/>
    </location>
    <ligand>
        <name>AMP</name>
        <dbReference type="ChEBI" id="CHEBI:456215"/>
    </ligand>
</feature>
<dbReference type="GO" id="GO:0005524">
    <property type="term" value="F:ATP binding"/>
    <property type="evidence" value="ECO:0007669"/>
    <property type="project" value="UniProtKB-UniRule"/>
</dbReference>
<feature type="binding site" evidence="5">
    <location>
        <position position="128"/>
    </location>
    <ligand>
        <name>ATP</name>
        <dbReference type="ChEBI" id="CHEBI:30616"/>
    </ligand>
</feature>
<dbReference type="GO" id="GO:0004017">
    <property type="term" value="F:AMP kinase activity"/>
    <property type="evidence" value="ECO:0007669"/>
    <property type="project" value="UniProtKB-UniRule"/>
</dbReference>
<feature type="binding site" evidence="5">
    <location>
        <position position="92"/>
    </location>
    <ligand>
        <name>AMP</name>
        <dbReference type="ChEBI" id="CHEBI:456215"/>
    </ligand>
</feature>
<gene>
    <name evidence="5" type="primary">adk</name>
    <name evidence="8" type="ORF">G7Y82_20215</name>
</gene>
<feature type="binding site" evidence="5">
    <location>
        <begin position="57"/>
        <end position="59"/>
    </location>
    <ligand>
        <name>AMP</name>
        <dbReference type="ChEBI" id="CHEBI:456215"/>
    </ligand>
</feature>
<feature type="binding site" evidence="5">
    <location>
        <position position="134"/>
    </location>
    <ligand>
        <name>AMP</name>
        <dbReference type="ChEBI" id="CHEBI:456215"/>
    </ligand>
</feature>